<accession>A0A6N8TIQ3</accession>
<organism evidence="1 2">
    <name type="scientific">Shinella zoogloeoides</name>
    <name type="common">Crabtreella saccharophila</name>
    <dbReference type="NCBI Taxonomy" id="352475"/>
    <lineage>
        <taxon>Bacteria</taxon>
        <taxon>Pseudomonadati</taxon>
        <taxon>Pseudomonadota</taxon>
        <taxon>Alphaproteobacteria</taxon>
        <taxon>Hyphomicrobiales</taxon>
        <taxon>Rhizobiaceae</taxon>
        <taxon>Shinella</taxon>
    </lineage>
</organism>
<evidence type="ECO:0000313" key="1">
    <source>
        <dbReference type="EMBL" id="MXO03133.1"/>
    </source>
</evidence>
<evidence type="ECO:0000313" key="2">
    <source>
        <dbReference type="Proteomes" id="UP000440304"/>
    </source>
</evidence>
<sequence length="203" mass="22114">MISPAKLSALIGDIYACTLKPAHWPEAMRAICRELDLSTGVISVISLEDGQPVLAAATGFEQPWLEKVFFYSQELLDIWGGEPIIRNLPLDEPAVLSDVNPSAIADETAHPFHVSFHQPQGIVDAIAVGLTRDGASIGSIGFNRHRDFGLIGKREIEVMRLLLPHLQRAATITRVIDGHMSAAADFRSVLKSLNVPIMLVTTD</sequence>
<name>A0A6N8TIQ3_SHIZO</name>
<dbReference type="EMBL" id="WUML01000068">
    <property type="protein sequence ID" value="MXO03133.1"/>
    <property type="molecule type" value="Genomic_DNA"/>
</dbReference>
<proteinExistence type="predicted"/>
<dbReference type="Proteomes" id="UP000440304">
    <property type="component" value="Unassembled WGS sequence"/>
</dbReference>
<comment type="caution">
    <text evidence="1">The sequence shown here is derived from an EMBL/GenBank/DDBJ whole genome shotgun (WGS) entry which is preliminary data.</text>
</comment>
<reference evidence="1 2" key="1">
    <citation type="submission" date="2019-12" db="EMBL/GenBank/DDBJ databases">
        <title>Shinella granuli gen. nov., sp. nov., and proposal of the reclassification of Zoogloea ramigera ATCC 19623 as Shinella zoogloeoides sp. nov.</title>
        <authorList>
            <person name="Gao J."/>
        </authorList>
    </citation>
    <scope>NUCLEOTIDE SEQUENCE [LARGE SCALE GENOMIC DNA]</scope>
    <source>
        <strain evidence="1 2">DSM 287</strain>
    </source>
</reference>
<dbReference type="SUPFAM" id="SSF55781">
    <property type="entry name" value="GAF domain-like"/>
    <property type="match status" value="1"/>
</dbReference>
<gene>
    <name evidence="1" type="ORF">GR156_22860</name>
</gene>
<dbReference type="AlphaFoldDB" id="A0A6N8TIQ3"/>
<feature type="non-terminal residue" evidence="1">
    <location>
        <position position="203"/>
    </location>
</feature>
<protein>
    <submittedName>
        <fullName evidence="1">Uncharacterized protein</fullName>
    </submittedName>
</protein>